<proteinExistence type="predicted"/>
<gene>
    <name evidence="1" type="ORF">B0T16DRAFT_461310</name>
</gene>
<dbReference type="EMBL" id="JAULSV010000006">
    <property type="protein sequence ID" value="KAK0641218.1"/>
    <property type="molecule type" value="Genomic_DNA"/>
</dbReference>
<reference evidence="1" key="1">
    <citation type="submission" date="2023-06" db="EMBL/GenBank/DDBJ databases">
        <title>Genome-scale phylogeny and comparative genomics of the fungal order Sordariales.</title>
        <authorList>
            <consortium name="Lawrence Berkeley National Laboratory"/>
            <person name="Hensen N."/>
            <person name="Bonometti L."/>
            <person name="Westerberg I."/>
            <person name="Brannstrom I.O."/>
            <person name="Guillou S."/>
            <person name="Cros-Aarteil S."/>
            <person name="Calhoun S."/>
            <person name="Haridas S."/>
            <person name="Kuo A."/>
            <person name="Mondo S."/>
            <person name="Pangilinan J."/>
            <person name="Riley R."/>
            <person name="Labutti K."/>
            <person name="Andreopoulos B."/>
            <person name="Lipzen A."/>
            <person name="Chen C."/>
            <person name="Yanf M."/>
            <person name="Daum C."/>
            <person name="Ng V."/>
            <person name="Clum A."/>
            <person name="Steindorff A."/>
            <person name="Ohm R."/>
            <person name="Martin F."/>
            <person name="Silar P."/>
            <person name="Natvig D."/>
            <person name="Lalanne C."/>
            <person name="Gautier V."/>
            <person name="Ament-Velasquez S.L."/>
            <person name="Kruys A."/>
            <person name="Hutchinson M.I."/>
            <person name="Powell A.J."/>
            <person name="Barry K."/>
            <person name="Miller A.N."/>
            <person name="Grigoriev I.V."/>
            <person name="Debuchy R."/>
            <person name="Gladieux P."/>
            <person name="Thoren M.H."/>
            <person name="Johannesson H."/>
        </authorList>
    </citation>
    <scope>NUCLEOTIDE SEQUENCE</scope>
    <source>
        <strain evidence="1">SMH2532-1</strain>
    </source>
</reference>
<dbReference type="AlphaFoldDB" id="A0AA39XVV3"/>
<accession>A0AA39XVV3</accession>
<name>A0AA39XVV3_9PEZI</name>
<comment type="caution">
    <text evidence="1">The sequence shown here is derived from an EMBL/GenBank/DDBJ whole genome shotgun (WGS) entry which is preliminary data.</text>
</comment>
<protein>
    <submittedName>
        <fullName evidence="1">Uncharacterized protein</fullName>
    </submittedName>
</protein>
<evidence type="ECO:0000313" key="1">
    <source>
        <dbReference type="EMBL" id="KAK0641218.1"/>
    </source>
</evidence>
<keyword evidence="2" id="KW-1185">Reference proteome</keyword>
<organism evidence="1 2">
    <name type="scientific">Cercophora newfieldiana</name>
    <dbReference type="NCBI Taxonomy" id="92897"/>
    <lineage>
        <taxon>Eukaryota</taxon>
        <taxon>Fungi</taxon>
        <taxon>Dikarya</taxon>
        <taxon>Ascomycota</taxon>
        <taxon>Pezizomycotina</taxon>
        <taxon>Sordariomycetes</taxon>
        <taxon>Sordariomycetidae</taxon>
        <taxon>Sordariales</taxon>
        <taxon>Lasiosphaeriaceae</taxon>
        <taxon>Cercophora</taxon>
    </lineage>
</organism>
<sequence>MDPSLVGHGNPEPTDKFVARYRSAEQWDPNYYDEALGNFSTFKAVPSAPLDASVLRPEMARWQQGHKLSNQFIHPGNINPGRETFLPGAMFLIEHQIKPGNARAESAFVSIGSFFVSPEYSVSFVFAETLDKFGIHWSQMHVKKVYNPRGGRFRPIGVATLYVKFKGTEDPFFINVLVLGGSPVDAGAMFIMGKPDIDRIFGLDWTPSRC</sequence>
<evidence type="ECO:0000313" key="2">
    <source>
        <dbReference type="Proteomes" id="UP001174936"/>
    </source>
</evidence>
<dbReference type="Proteomes" id="UP001174936">
    <property type="component" value="Unassembled WGS sequence"/>
</dbReference>